<dbReference type="InterPro" id="IPR013321">
    <property type="entry name" value="Arc_rbn_hlx_hlx"/>
</dbReference>
<sequence length="45" mass="5084">MAEKTITVRIDDDLHKAIKVNIAKRGISLKDYIVGLIKKDLYGVK</sequence>
<dbReference type="RefSeq" id="WP_209701762.1">
    <property type="nucleotide sequence ID" value="NZ_JAGGLM010000005.1"/>
</dbReference>
<dbReference type="InterPro" id="IPR008651">
    <property type="entry name" value="Uncharacterised_HicB"/>
</dbReference>
<dbReference type="InterPro" id="IPR010985">
    <property type="entry name" value="Ribbon_hlx_hlx"/>
</dbReference>
<dbReference type="EMBL" id="JAGGLM010000005">
    <property type="protein sequence ID" value="MBP2032580.1"/>
    <property type="molecule type" value="Genomic_DNA"/>
</dbReference>
<dbReference type="Proteomes" id="UP001519307">
    <property type="component" value="Unassembled WGS sequence"/>
</dbReference>
<evidence type="ECO:0000313" key="2">
    <source>
        <dbReference type="Proteomes" id="UP001519307"/>
    </source>
</evidence>
<name>A0ABS4KRC4_9CLOT</name>
<gene>
    <name evidence="1" type="ORF">J2Z42_001252</name>
</gene>
<accession>A0ABS4KRC4</accession>
<keyword evidence="2" id="KW-1185">Reference proteome</keyword>
<reference evidence="1 2" key="1">
    <citation type="submission" date="2021-03" db="EMBL/GenBank/DDBJ databases">
        <title>Genomic Encyclopedia of Type Strains, Phase IV (KMG-IV): sequencing the most valuable type-strain genomes for metagenomic binning, comparative biology and taxonomic classification.</title>
        <authorList>
            <person name="Goeker M."/>
        </authorList>
    </citation>
    <scope>NUCLEOTIDE SEQUENCE [LARGE SCALE GENOMIC DNA]</scope>
    <source>
        <strain evidence="1 2">DSM 28783</strain>
    </source>
</reference>
<proteinExistence type="predicted"/>
<dbReference type="Gene3D" id="1.10.1220.10">
    <property type="entry name" value="Met repressor-like"/>
    <property type="match status" value="1"/>
</dbReference>
<dbReference type="SUPFAM" id="SSF47598">
    <property type="entry name" value="Ribbon-helix-helix"/>
    <property type="match status" value="1"/>
</dbReference>
<organism evidence="1 2">
    <name type="scientific">Clostridium algifaecis</name>
    <dbReference type="NCBI Taxonomy" id="1472040"/>
    <lineage>
        <taxon>Bacteria</taxon>
        <taxon>Bacillati</taxon>
        <taxon>Bacillota</taxon>
        <taxon>Clostridia</taxon>
        <taxon>Eubacteriales</taxon>
        <taxon>Clostridiaceae</taxon>
        <taxon>Clostridium</taxon>
    </lineage>
</organism>
<evidence type="ECO:0000313" key="1">
    <source>
        <dbReference type="EMBL" id="MBP2032580.1"/>
    </source>
</evidence>
<comment type="caution">
    <text evidence="1">The sequence shown here is derived from an EMBL/GenBank/DDBJ whole genome shotgun (WGS) entry which is preliminary data.</text>
</comment>
<dbReference type="Pfam" id="PF05534">
    <property type="entry name" value="HicB"/>
    <property type="match status" value="1"/>
</dbReference>
<protein>
    <submittedName>
        <fullName evidence="1">HicB family RNase H-like nuclease</fullName>
    </submittedName>
</protein>